<comment type="function">
    <text evidence="12 13">Required for formation of the rod structure in the basal body of the flagellar apparatus. Together with FliI and FliH, may constitute the export apparatus of flagellin.</text>
</comment>
<keyword evidence="9 13" id="KW-1133">Transmembrane helix</keyword>
<dbReference type="Gene3D" id="3.40.1690.10">
    <property type="entry name" value="secretion proteins EscU"/>
    <property type="match status" value="1"/>
</dbReference>
<evidence type="ECO:0000256" key="13">
    <source>
        <dbReference type="RuleBase" id="RU364091"/>
    </source>
</evidence>
<keyword evidence="7 13" id="KW-1005">Bacterial flagellum biogenesis</keyword>
<evidence type="ECO:0000256" key="10">
    <source>
        <dbReference type="ARBA" id="ARBA00023136"/>
    </source>
</evidence>
<feature type="transmembrane region" description="Helical" evidence="13">
    <location>
        <begin position="221"/>
        <end position="240"/>
    </location>
</feature>
<evidence type="ECO:0000256" key="6">
    <source>
        <dbReference type="ARBA" id="ARBA00022692"/>
    </source>
</evidence>
<dbReference type="PANTHER" id="PTHR30531:SF12">
    <property type="entry name" value="FLAGELLAR BIOSYNTHETIC PROTEIN FLHB"/>
    <property type="match status" value="1"/>
</dbReference>
<evidence type="ECO:0000256" key="7">
    <source>
        <dbReference type="ARBA" id="ARBA00022795"/>
    </source>
</evidence>
<keyword evidence="10 13" id="KW-0472">Membrane</keyword>
<dbReference type="InterPro" id="IPR006136">
    <property type="entry name" value="FlhB"/>
</dbReference>
<feature type="transmembrane region" description="Helical" evidence="13">
    <location>
        <begin position="118"/>
        <end position="139"/>
    </location>
</feature>
<dbReference type="Proteomes" id="UP000192422">
    <property type="component" value="Chromosome"/>
</dbReference>
<evidence type="ECO:0000256" key="9">
    <source>
        <dbReference type="ARBA" id="ARBA00022989"/>
    </source>
</evidence>
<dbReference type="EMBL" id="CP053562">
    <property type="protein sequence ID" value="QPZ89834.1"/>
    <property type="molecule type" value="Genomic_DNA"/>
</dbReference>
<dbReference type="Gene3D" id="6.10.250.2080">
    <property type="match status" value="1"/>
</dbReference>
<keyword evidence="4 13" id="KW-0813">Transport</keyword>
<accession>A0ABX6YR28</accession>
<evidence type="ECO:0000256" key="8">
    <source>
        <dbReference type="ARBA" id="ARBA00022927"/>
    </source>
</evidence>
<evidence type="ECO:0000256" key="4">
    <source>
        <dbReference type="ARBA" id="ARBA00022448"/>
    </source>
</evidence>
<evidence type="ECO:0000256" key="5">
    <source>
        <dbReference type="ARBA" id="ARBA00022475"/>
    </source>
</evidence>
<dbReference type="InterPro" id="IPR006135">
    <property type="entry name" value="T3SS_substrate_exporter"/>
</dbReference>
<gene>
    <name evidence="13 15" type="primary">flhB</name>
    <name evidence="15" type="ORF">AKL02_002295</name>
</gene>
<dbReference type="Pfam" id="PF01312">
    <property type="entry name" value="Bac_export_2"/>
    <property type="match status" value="1"/>
</dbReference>
<feature type="compositionally biased region" description="Basic and acidic residues" evidence="14">
    <location>
        <begin position="17"/>
        <end position="50"/>
    </location>
</feature>
<keyword evidence="15" id="KW-0282">Flagellum</keyword>
<dbReference type="PRINTS" id="PR00950">
    <property type="entry name" value="TYPE3IMSPROT"/>
</dbReference>
<comment type="subcellular location">
    <subcellularLocation>
        <location evidence="1">Cell membrane</location>
        <topology evidence="1">Multi-pass membrane protein</topology>
    </subcellularLocation>
</comment>
<comment type="similarity">
    <text evidence="2 13">Belongs to the type III secretion exporter family.</text>
</comment>
<evidence type="ECO:0000256" key="14">
    <source>
        <dbReference type="SAM" id="MobiDB-lite"/>
    </source>
</evidence>
<dbReference type="InterPro" id="IPR029025">
    <property type="entry name" value="T3SS_substrate_exporter_C"/>
</dbReference>
<reference evidence="15 16" key="1">
    <citation type="submission" date="2020-05" db="EMBL/GenBank/DDBJ databases">
        <title>Thioclava electrotropha strain Elox9 finished genome.</title>
        <authorList>
            <person name="Rowe A.R."/>
            <person name="Wilbanks E.G."/>
        </authorList>
    </citation>
    <scope>NUCLEOTIDE SEQUENCE [LARGE SCALE GENOMIC DNA]</scope>
    <source>
        <strain evidence="15 16">Elox9</strain>
    </source>
</reference>
<keyword evidence="11 13" id="KW-1006">Bacterial flagellum protein export</keyword>
<evidence type="ECO:0000256" key="12">
    <source>
        <dbReference type="ARBA" id="ARBA00025078"/>
    </source>
</evidence>
<organism evidence="15 16">
    <name type="scientific">Thioclava electrotropha</name>
    <dbReference type="NCBI Taxonomy" id="1549850"/>
    <lineage>
        <taxon>Bacteria</taxon>
        <taxon>Pseudomonadati</taxon>
        <taxon>Pseudomonadota</taxon>
        <taxon>Alphaproteobacteria</taxon>
        <taxon>Rhodobacterales</taxon>
        <taxon>Paracoccaceae</taxon>
        <taxon>Thioclava</taxon>
    </lineage>
</organism>
<proteinExistence type="inferred from homology"/>
<feature type="compositionally biased region" description="Low complexity" evidence="14">
    <location>
        <begin position="1"/>
        <end position="15"/>
    </location>
</feature>
<evidence type="ECO:0000256" key="1">
    <source>
        <dbReference type="ARBA" id="ARBA00004651"/>
    </source>
</evidence>
<feature type="transmembrane region" description="Helical" evidence="13">
    <location>
        <begin position="182"/>
        <end position="201"/>
    </location>
</feature>
<dbReference type="NCBIfam" id="TIGR00328">
    <property type="entry name" value="flhB"/>
    <property type="match status" value="1"/>
</dbReference>
<dbReference type="SUPFAM" id="SSF160544">
    <property type="entry name" value="EscU C-terminal domain-like"/>
    <property type="match status" value="1"/>
</dbReference>
<feature type="region of interest" description="Disordered" evidence="14">
    <location>
        <begin position="1"/>
        <end position="55"/>
    </location>
</feature>
<evidence type="ECO:0000313" key="15">
    <source>
        <dbReference type="EMBL" id="QPZ89834.1"/>
    </source>
</evidence>
<keyword evidence="15" id="KW-0969">Cilium</keyword>
<dbReference type="PANTHER" id="PTHR30531">
    <property type="entry name" value="FLAGELLAR BIOSYNTHETIC PROTEIN FLHB"/>
    <property type="match status" value="1"/>
</dbReference>
<evidence type="ECO:0000256" key="3">
    <source>
        <dbReference type="ARBA" id="ARBA00021622"/>
    </source>
</evidence>
<name>A0ABX6YR28_9RHOB</name>
<keyword evidence="5 13" id="KW-1003">Cell membrane</keyword>
<sequence length="398" mass="43202">MSSSASSPTGSALSSYPKERAVAEGDEQDKSSKTEEPTDKRLKSAREKGDVPSSRETGNMMSVFSLLLIVVFVLPVVAGRAMTSLGQVFAGAGQVTIGQGSAGARDIGDILSLLFGEIAGWAAPIFGVMLLAALFGVLIQGETVVSSERMKPKLSKLSPLGGLKKMFSPGALVEFAKSITKVLVIGALALWVAKRAVTGIWQGENFLPEHIPSYAAHWASWLLSAAMVFLVPITIGDIIWKRFEWRRKLRMSLKEIRDEMKDSEGDPQIKGRRAEIARQRARQRMAQAVPTASVIVTNPTHYAVALKYEQGSDAAPVCVAKGADAVAARIRQIARENEVPIVENKPLARTLHATIDVDDTVPIEHWQAVAEIIGYVMDLRRNIRRAPPKGSVLRVDED</sequence>
<evidence type="ECO:0000256" key="11">
    <source>
        <dbReference type="ARBA" id="ARBA00023225"/>
    </source>
</evidence>
<keyword evidence="8 13" id="KW-0653">Protein transport</keyword>
<protein>
    <recommendedName>
        <fullName evidence="3 13">Flagellar biosynthetic protein FlhB</fullName>
    </recommendedName>
</protein>
<feature type="transmembrane region" description="Helical" evidence="13">
    <location>
        <begin position="63"/>
        <end position="82"/>
    </location>
</feature>
<keyword evidence="6 13" id="KW-0812">Transmembrane</keyword>
<keyword evidence="15" id="KW-0966">Cell projection</keyword>
<evidence type="ECO:0000313" key="16">
    <source>
        <dbReference type="Proteomes" id="UP000192422"/>
    </source>
</evidence>
<evidence type="ECO:0000256" key="2">
    <source>
        <dbReference type="ARBA" id="ARBA00010690"/>
    </source>
</evidence>
<keyword evidence="16" id="KW-1185">Reference proteome</keyword>